<dbReference type="PANTHER" id="PTHR47481:SF10">
    <property type="entry name" value="COPIA-LIKE POLYPROTEIN_RETROTRANSPOSON"/>
    <property type="match status" value="1"/>
</dbReference>
<dbReference type="Proteomes" id="UP001291623">
    <property type="component" value="Unassembled WGS sequence"/>
</dbReference>
<evidence type="ECO:0000313" key="2">
    <source>
        <dbReference type="EMBL" id="KAK4378083.1"/>
    </source>
</evidence>
<accession>A0AAE1VPL2</accession>
<sequence>MFHPALAVSNIKNNIPIVLEMENVQYATWTELFKVHAHSHRVLHHIISSATCKEKDDSIPRPSDVSDSTWRRLDAIVKQWIYGTISKDLLQTIIEPDTTAMATWNRLRDIFQDNQHSCTVTLEQEFSQVSMEDFPNVSAYCKSLKKLADQLRNVEAPVTNNRLVLQMVAGLSEAYNGVVTLLRQSNPLPHFFQARSMLTLEEVDVAKKAATSASSIAMMTSSGNSHEFIDNSGQNRSNGGGKKG</sequence>
<dbReference type="EMBL" id="JAVYJV010000002">
    <property type="protein sequence ID" value="KAK4378083.1"/>
    <property type="molecule type" value="Genomic_DNA"/>
</dbReference>
<dbReference type="Pfam" id="PF14223">
    <property type="entry name" value="Retrotran_gag_2"/>
    <property type="match status" value="1"/>
</dbReference>
<evidence type="ECO:0000313" key="3">
    <source>
        <dbReference type="Proteomes" id="UP001291623"/>
    </source>
</evidence>
<name>A0AAE1VPL2_9SOLA</name>
<dbReference type="PANTHER" id="PTHR47481">
    <property type="match status" value="1"/>
</dbReference>
<keyword evidence="3" id="KW-1185">Reference proteome</keyword>
<reference evidence="2" key="1">
    <citation type="submission" date="2023-12" db="EMBL/GenBank/DDBJ databases">
        <title>Genome assembly of Anisodus tanguticus.</title>
        <authorList>
            <person name="Wang Y.-J."/>
        </authorList>
    </citation>
    <scope>NUCLEOTIDE SEQUENCE</scope>
    <source>
        <strain evidence="2">KB-2021</strain>
        <tissue evidence="2">Leaf</tissue>
    </source>
</reference>
<gene>
    <name evidence="2" type="ORF">RND71_004379</name>
</gene>
<organism evidence="2 3">
    <name type="scientific">Anisodus tanguticus</name>
    <dbReference type="NCBI Taxonomy" id="243964"/>
    <lineage>
        <taxon>Eukaryota</taxon>
        <taxon>Viridiplantae</taxon>
        <taxon>Streptophyta</taxon>
        <taxon>Embryophyta</taxon>
        <taxon>Tracheophyta</taxon>
        <taxon>Spermatophyta</taxon>
        <taxon>Magnoliopsida</taxon>
        <taxon>eudicotyledons</taxon>
        <taxon>Gunneridae</taxon>
        <taxon>Pentapetalae</taxon>
        <taxon>asterids</taxon>
        <taxon>lamiids</taxon>
        <taxon>Solanales</taxon>
        <taxon>Solanaceae</taxon>
        <taxon>Solanoideae</taxon>
        <taxon>Hyoscyameae</taxon>
        <taxon>Anisodus</taxon>
    </lineage>
</organism>
<feature type="region of interest" description="Disordered" evidence="1">
    <location>
        <begin position="224"/>
        <end position="244"/>
    </location>
</feature>
<dbReference type="AlphaFoldDB" id="A0AAE1VPL2"/>
<evidence type="ECO:0000256" key="1">
    <source>
        <dbReference type="SAM" id="MobiDB-lite"/>
    </source>
</evidence>
<comment type="caution">
    <text evidence="2">The sequence shown here is derived from an EMBL/GenBank/DDBJ whole genome shotgun (WGS) entry which is preliminary data.</text>
</comment>
<protein>
    <submittedName>
        <fullName evidence="2">Uncharacterized protein</fullName>
    </submittedName>
</protein>
<proteinExistence type="predicted"/>